<dbReference type="KEGG" id="bgt:106062955"/>
<sequence length="186" mass="20478">MFLKLLSRLIAVTIIAGLSIAQVEHYWGSNKEYNAACPPGALFVAVSFPSHMCNPRGFIMCSNGKAIAVNKCLVDETFNNVTGWCDPTTDFSLPAGCVNATAVKKYPVKCSDPGATYVAAKNTCKKYVWCLQGGVNYTMDCPSMSLFIKEYERCMYVVEPYLIEIPPQSVAECQALDPIDFNKTRT</sequence>
<reference evidence="3" key="1">
    <citation type="submission" date="2020-05" db="UniProtKB">
        <authorList>
            <consortium name="EnsemblMetazoa"/>
        </authorList>
    </citation>
    <scope>IDENTIFICATION</scope>
    <source>
        <strain evidence="3">BB02</strain>
    </source>
</reference>
<dbReference type="GO" id="GO:0008061">
    <property type="term" value="F:chitin binding"/>
    <property type="evidence" value="ECO:0007669"/>
    <property type="project" value="InterPro"/>
</dbReference>
<dbReference type="VEuPathDB" id="VectorBase:BGLAX_038546"/>
<dbReference type="InterPro" id="IPR036508">
    <property type="entry name" value="Chitin-bd_dom_sf"/>
</dbReference>
<gene>
    <name evidence="3" type="primary">106062955</name>
</gene>
<dbReference type="InterPro" id="IPR002557">
    <property type="entry name" value="Chitin-bd_dom"/>
</dbReference>
<dbReference type="EnsemblMetazoa" id="BGLB006057-RB">
    <property type="protein sequence ID" value="BGLB006057-PB"/>
    <property type="gene ID" value="BGLB006057"/>
</dbReference>
<protein>
    <recommendedName>
        <fullName evidence="2">Chitin-binding type-2 domain-containing protein</fullName>
    </recommendedName>
</protein>
<dbReference type="SUPFAM" id="SSF57625">
    <property type="entry name" value="Invertebrate chitin-binding proteins"/>
    <property type="match status" value="2"/>
</dbReference>
<accession>A0A2C9JPW6</accession>
<feature type="domain" description="Chitin-binding type-2" evidence="2">
    <location>
        <begin position="107"/>
        <end position="175"/>
    </location>
</feature>
<evidence type="ECO:0000256" key="1">
    <source>
        <dbReference type="SAM" id="SignalP"/>
    </source>
</evidence>
<keyword evidence="1" id="KW-0732">Signal</keyword>
<dbReference type="Pfam" id="PF01607">
    <property type="entry name" value="CBM_14"/>
    <property type="match status" value="1"/>
</dbReference>
<evidence type="ECO:0000313" key="3">
    <source>
        <dbReference type="EnsemblMetazoa" id="BGLB006057-PB"/>
    </source>
</evidence>
<dbReference type="PROSITE" id="PS50940">
    <property type="entry name" value="CHIT_BIND_II"/>
    <property type="match status" value="2"/>
</dbReference>
<name>A0A2C9JPW6_BIOGL</name>
<feature type="chain" id="PRO_5012248624" description="Chitin-binding type-2 domain-containing protein" evidence="1">
    <location>
        <begin position="22"/>
        <end position="186"/>
    </location>
</feature>
<dbReference type="Proteomes" id="UP000076420">
    <property type="component" value="Unassembled WGS sequence"/>
</dbReference>
<dbReference type="Gene3D" id="2.170.140.10">
    <property type="entry name" value="Chitin binding domain"/>
    <property type="match status" value="1"/>
</dbReference>
<evidence type="ECO:0000313" key="4">
    <source>
        <dbReference type="Proteomes" id="UP000076420"/>
    </source>
</evidence>
<evidence type="ECO:0000259" key="2">
    <source>
        <dbReference type="PROSITE" id="PS50940"/>
    </source>
</evidence>
<feature type="domain" description="Chitin-binding type-2" evidence="2">
    <location>
        <begin position="34"/>
        <end position="99"/>
    </location>
</feature>
<organism evidence="3 4">
    <name type="scientific">Biomphalaria glabrata</name>
    <name type="common">Bloodfluke planorb</name>
    <name type="synonym">Freshwater snail</name>
    <dbReference type="NCBI Taxonomy" id="6526"/>
    <lineage>
        <taxon>Eukaryota</taxon>
        <taxon>Metazoa</taxon>
        <taxon>Spiralia</taxon>
        <taxon>Lophotrochozoa</taxon>
        <taxon>Mollusca</taxon>
        <taxon>Gastropoda</taxon>
        <taxon>Heterobranchia</taxon>
        <taxon>Euthyneura</taxon>
        <taxon>Panpulmonata</taxon>
        <taxon>Hygrophila</taxon>
        <taxon>Lymnaeoidea</taxon>
        <taxon>Planorbidae</taxon>
        <taxon>Biomphalaria</taxon>
    </lineage>
</organism>
<dbReference type="VEuPathDB" id="VectorBase:BGLB006057"/>
<dbReference type="AlphaFoldDB" id="A0A2C9JPW6"/>
<dbReference type="GO" id="GO:0005576">
    <property type="term" value="C:extracellular region"/>
    <property type="evidence" value="ECO:0007669"/>
    <property type="project" value="InterPro"/>
</dbReference>
<feature type="signal peptide" evidence="1">
    <location>
        <begin position="1"/>
        <end position="21"/>
    </location>
</feature>
<proteinExistence type="predicted"/>